<evidence type="ECO:0000256" key="2">
    <source>
        <dbReference type="ARBA" id="ARBA00022729"/>
    </source>
</evidence>
<reference evidence="8" key="1">
    <citation type="submission" date="2020-10" db="EMBL/GenBank/DDBJ databases">
        <title>Unveiling of a novel bifunctional photoreceptor, Dualchrome1, isolated from a cosmopolitan green alga.</title>
        <authorList>
            <person name="Suzuki S."/>
            <person name="Kawachi M."/>
        </authorList>
    </citation>
    <scope>NUCLEOTIDE SEQUENCE</scope>
    <source>
        <strain evidence="8">NIES 2893</strain>
    </source>
</reference>
<dbReference type="PROSITE" id="PS51914">
    <property type="entry name" value="MRH"/>
    <property type="match status" value="1"/>
</dbReference>
<gene>
    <name evidence="8" type="ORF">PPROV_000461400</name>
</gene>
<evidence type="ECO:0000256" key="3">
    <source>
        <dbReference type="ARBA" id="ARBA00022824"/>
    </source>
</evidence>
<feature type="compositionally biased region" description="Low complexity" evidence="5">
    <location>
        <begin position="333"/>
        <end position="345"/>
    </location>
</feature>
<name>A0A830HLH3_9CHLO</name>
<dbReference type="GO" id="GO:0017177">
    <property type="term" value="C:glucosidase II complex"/>
    <property type="evidence" value="ECO:0007669"/>
    <property type="project" value="TreeGrafter"/>
</dbReference>
<keyword evidence="2" id="KW-0732">Signal</keyword>
<sequence>MLTRVCMSSSSHSFSGRFQRGFQLGSRFHCSSRQRCGCVSLLFGLLVFSLFSVISFGSSPGAEDLSHPSHVSASSPASSQLPRGMDSSSPSISALYDAARKSDKLSCDEHVSVKTIPYSRINDDFCDCLDGSDEPGTSACTKGTFFCRNRGYHSAKIFKSRVNDLVCDCCDGSDEWQHPTLCPNTCAEAGASFRKEVADKAARYAAGNAARLGALASVLQTKNGWKAEISTIQTQEAEKHKIVADLRARKEAAEKVEAEAEAARKLQDESAALRRAAEKMANEDMSADQYLKWCEEGGEERKQHCLAEAEAAAEEKQEQGGGATGAATPPPADATTETTAAVAQETEQREETEAERGQRIARQWTRSSEAAGDADAAAAAVEDEGDKLLRENGELDENAPAGEQQKESVRLNTELTTAERDVQSLHDKKEQLNKKLEYNYGEDDALVSMVGRCVESDAQTKGGASYKYRVCPFDRSEQDSLSLGKFAEVSYAEDGASATMKFTGGAKCWNGPERSMTATLVCGSTDRMTSVDEPSVCEYTSVVETPMMCTNSLVARAKEEHEELEKSAKPEHSDELK</sequence>
<dbReference type="OrthoDB" id="28322at2759"/>
<evidence type="ECO:0000313" key="8">
    <source>
        <dbReference type="EMBL" id="GHP05867.1"/>
    </source>
</evidence>
<dbReference type="InterPro" id="IPR039794">
    <property type="entry name" value="Gtb1-like"/>
</dbReference>
<dbReference type="InterPro" id="IPR028146">
    <property type="entry name" value="PRKCSH_N"/>
</dbReference>
<dbReference type="Gene3D" id="2.70.130.10">
    <property type="entry name" value="Mannose-6-phosphate receptor binding domain"/>
    <property type="match status" value="1"/>
</dbReference>
<evidence type="ECO:0000259" key="7">
    <source>
        <dbReference type="PROSITE" id="PS51914"/>
    </source>
</evidence>
<feature type="region of interest" description="Disordered" evidence="5">
    <location>
        <begin position="308"/>
        <end position="382"/>
    </location>
</feature>
<feature type="region of interest" description="Disordered" evidence="5">
    <location>
        <begin position="556"/>
        <end position="577"/>
    </location>
</feature>
<feature type="compositionally biased region" description="Low complexity" evidence="5">
    <location>
        <begin position="369"/>
        <end position="380"/>
    </location>
</feature>
<dbReference type="InterPro" id="IPR036607">
    <property type="entry name" value="PRKCSH"/>
</dbReference>
<accession>A0A830HLH3</accession>
<dbReference type="AlphaFoldDB" id="A0A830HLH3"/>
<feature type="compositionally biased region" description="Low complexity" evidence="5">
    <location>
        <begin position="68"/>
        <end position="79"/>
    </location>
</feature>
<dbReference type="PANTHER" id="PTHR12630:SF1">
    <property type="entry name" value="GLUCOSIDASE 2 SUBUNIT BETA"/>
    <property type="match status" value="1"/>
</dbReference>
<dbReference type="GO" id="GO:0006491">
    <property type="term" value="P:N-glycan processing"/>
    <property type="evidence" value="ECO:0007669"/>
    <property type="project" value="TreeGrafter"/>
</dbReference>
<keyword evidence="9" id="KW-1185">Reference proteome</keyword>
<evidence type="ECO:0000256" key="5">
    <source>
        <dbReference type="SAM" id="MobiDB-lite"/>
    </source>
</evidence>
<keyword evidence="6" id="KW-0812">Transmembrane</keyword>
<proteinExistence type="predicted"/>
<keyword evidence="6" id="KW-0472">Membrane</keyword>
<feature type="region of interest" description="Disordered" evidence="5">
    <location>
        <begin position="67"/>
        <end position="90"/>
    </location>
</feature>
<comment type="caution">
    <text evidence="8">The sequence shown here is derived from an EMBL/GenBank/DDBJ whole genome shotgun (WGS) entry which is preliminary data.</text>
</comment>
<feature type="compositionally biased region" description="Basic and acidic residues" evidence="5">
    <location>
        <begin position="346"/>
        <end position="358"/>
    </location>
</feature>
<keyword evidence="3" id="KW-0256">Endoplasmic reticulum</keyword>
<feature type="transmembrane region" description="Helical" evidence="6">
    <location>
        <begin position="36"/>
        <end position="57"/>
    </location>
</feature>
<feature type="compositionally biased region" description="Basic and acidic residues" evidence="5">
    <location>
        <begin position="308"/>
        <end position="318"/>
    </location>
</feature>
<dbReference type="PANTHER" id="PTHR12630">
    <property type="entry name" value="N-LINKED OLIGOSACCHARIDE PROCESSING"/>
    <property type="match status" value="1"/>
</dbReference>
<evidence type="ECO:0000256" key="4">
    <source>
        <dbReference type="ARBA" id="ARBA00023157"/>
    </source>
</evidence>
<keyword evidence="4" id="KW-1015">Disulfide bond</keyword>
<dbReference type="EMBL" id="BNJQ01000011">
    <property type="protein sequence ID" value="GHP05867.1"/>
    <property type="molecule type" value="Genomic_DNA"/>
</dbReference>
<evidence type="ECO:0000256" key="1">
    <source>
        <dbReference type="ARBA" id="ARBA00022387"/>
    </source>
</evidence>
<evidence type="ECO:0000313" key="9">
    <source>
        <dbReference type="Proteomes" id="UP000660262"/>
    </source>
</evidence>
<feature type="domain" description="MRH" evidence="7">
    <location>
        <begin position="451"/>
        <end position="551"/>
    </location>
</feature>
<dbReference type="Pfam" id="PF13015">
    <property type="entry name" value="PRKCSH_1"/>
    <property type="match status" value="1"/>
</dbReference>
<dbReference type="InterPro" id="IPR009011">
    <property type="entry name" value="Man6P_isomerase_rcpt-bd_dom_sf"/>
</dbReference>
<dbReference type="Pfam" id="PF12999">
    <property type="entry name" value="PRKCSH-like"/>
    <property type="match status" value="1"/>
</dbReference>
<protein>
    <recommendedName>
        <fullName evidence="1">Glucosidase 2 subunit beta</fullName>
    </recommendedName>
</protein>
<dbReference type="Proteomes" id="UP000660262">
    <property type="component" value="Unassembled WGS sequence"/>
</dbReference>
<dbReference type="SUPFAM" id="SSF50911">
    <property type="entry name" value="Mannose 6-phosphate receptor domain"/>
    <property type="match status" value="1"/>
</dbReference>
<keyword evidence="6" id="KW-1133">Transmembrane helix</keyword>
<evidence type="ECO:0000256" key="6">
    <source>
        <dbReference type="SAM" id="Phobius"/>
    </source>
</evidence>
<organism evidence="8 9">
    <name type="scientific">Pycnococcus provasolii</name>
    <dbReference type="NCBI Taxonomy" id="41880"/>
    <lineage>
        <taxon>Eukaryota</taxon>
        <taxon>Viridiplantae</taxon>
        <taxon>Chlorophyta</taxon>
        <taxon>Pseudoscourfieldiophyceae</taxon>
        <taxon>Pseudoscourfieldiales</taxon>
        <taxon>Pycnococcaceae</taxon>
        <taxon>Pycnococcus</taxon>
    </lineage>
</organism>
<dbReference type="InterPro" id="IPR044865">
    <property type="entry name" value="MRH_dom"/>
</dbReference>